<evidence type="ECO:0008006" key="9">
    <source>
        <dbReference type="Google" id="ProtNLM"/>
    </source>
</evidence>
<proteinExistence type="predicted"/>
<dbReference type="AlphaFoldDB" id="A0A7X2PAN5"/>
<dbReference type="SUPFAM" id="SSF48230">
    <property type="entry name" value="Chondroitin AC/alginate lyase"/>
    <property type="match status" value="1"/>
</dbReference>
<dbReference type="PANTHER" id="PTHR39210:SF1">
    <property type="entry name" value="HEPARIN-SULFATE LYASE"/>
    <property type="match status" value="1"/>
</dbReference>
<sequence length="663" mass="76883">MNYMEELIPLLDLDNPKLKMLGNITGEKLVEYYRNRENPKYLFSIKDAEELVDDQIIDDAEKVMEHDIFGHKFNGPIDWKFNPTTETSRDNEWSWSLFRTIYWQPLARAYALTKDEKYTKEFISQMHSFRNAWPADDFIKDFTFVPKQPFPGTAWRTIETGIRVYTTWLPVFEIFRHSNVITGEDLASFMLGIREHALFLMGHYSNHDRSSNWLSMETSALLQIAIMFPEFKESKQWFDTAYSRVMHEVRFCFSDNGIHMEKTPIYHMVASIAFAQALVMCRLNGIYVPDYAWEAIRRSALYICSLIKPDLSTPMIGDADRDDLTTRRADTSIYEGMNLSFFPKDLNELRAYMNWMYELFGDEEFKYFATLRKEGEEPKAKDFKYSEEGIYVMRSGWDSKADYLCTHSTQLELGERSTHSHNDCMHAEITLKGEDILVDSGRYIYRSSIWKDWRAYFCSALAHNTLYVDDHEMGEIKGVDRRRNVRCLCFYFGQKEGLKLIDLSHNGYAYLNDPVFHRRKLILLPDSVAVLVDYVDGPAKEDHDFRLMYNFNTTDVALSGKHIDYKSKNGLEFEVDFVSSVDFNSYLLCGSEDPKGGWISYGYPVREPIGQVTMAYGGKAPFMAATIVKEKGSKASVSLDGESVIISSDSGKWVITREGVKRV</sequence>
<dbReference type="GO" id="GO:0042597">
    <property type="term" value="C:periplasmic space"/>
    <property type="evidence" value="ECO:0007669"/>
    <property type="project" value="UniProtKB-SubCell"/>
</dbReference>
<dbReference type="InterPro" id="IPR031680">
    <property type="entry name" value="Hepar_II_III_N"/>
</dbReference>
<evidence type="ECO:0000313" key="7">
    <source>
        <dbReference type="EMBL" id="MSU05426.1"/>
    </source>
</evidence>
<comment type="caution">
    <text evidence="7">The sequence shown here is derived from an EMBL/GenBank/DDBJ whole genome shotgun (WGS) entry which is preliminary data.</text>
</comment>
<comment type="subcellular location">
    <subcellularLocation>
        <location evidence="1">Periplasm</location>
    </subcellularLocation>
</comment>
<reference evidence="7 8" key="1">
    <citation type="submission" date="2019-08" db="EMBL/GenBank/DDBJ databases">
        <title>In-depth cultivation of the pig gut microbiome towards novel bacterial diversity and tailored functional studies.</title>
        <authorList>
            <person name="Wylensek D."/>
            <person name="Hitch T.C.A."/>
            <person name="Clavel T."/>
        </authorList>
    </citation>
    <scope>NUCLEOTIDE SEQUENCE [LARGE SCALE GENOMIC DNA]</scope>
    <source>
        <strain evidence="7 8">NM-380-WT-3C1</strain>
    </source>
</reference>
<dbReference type="InterPro" id="IPR008929">
    <property type="entry name" value="Chondroitin_lyas"/>
</dbReference>
<feature type="domain" description="Heparin-sulfate lyase N-terminal" evidence="6">
    <location>
        <begin position="27"/>
        <end position="328"/>
    </location>
</feature>
<evidence type="ECO:0000259" key="5">
    <source>
        <dbReference type="Pfam" id="PF07940"/>
    </source>
</evidence>
<dbReference type="EMBL" id="VUNN01000002">
    <property type="protein sequence ID" value="MSU05426.1"/>
    <property type="molecule type" value="Genomic_DNA"/>
</dbReference>
<dbReference type="PANTHER" id="PTHR39210">
    <property type="entry name" value="HEPARIN-SULFATE LYASE"/>
    <property type="match status" value="1"/>
</dbReference>
<protein>
    <recommendedName>
        <fullName evidence="9">Heparin-sulfate lyase N-terminal domain-containing protein</fullName>
    </recommendedName>
</protein>
<evidence type="ECO:0000313" key="8">
    <source>
        <dbReference type="Proteomes" id="UP000460549"/>
    </source>
</evidence>
<keyword evidence="8" id="KW-1185">Reference proteome</keyword>
<dbReference type="Gene3D" id="1.50.10.100">
    <property type="entry name" value="Chondroitin AC/alginate lyase"/>
    <property type="match status" value="1"/>
</dbReference>
<evidence type="ECO:0000256" key="2">
    <source>
        <dbReference type="ARBA" id="ARBA00022729"/>
    </source>
</evidence>
<accession>A0A7X2PAN5</accession>
<dbReference type="Pfam" id="PF16889">
    <property type="entry name" value="Hepar_II_III_N"/>
    <property type="match status" value="1"/>
</dbReference>
<evidence type="ECO:0000259" key="6">
    <source>
        <dbReference type="Pfam" id="PF16889"/>
    </source>
</evidence>
<feature type="domain" description="Heparinase II/III-like C-terminal" evidence="5">
    <location>
        <begin position="381"/>
        <end position="578"/>
    </location>
</feature>
<dbReference type="Gene3D" id="2.70.98.70">
    <property type="match status" value="1"/>
</dbReference>
<keyword evidence="3" id="KW-0574">Periplasm</keyword>
<name>A0A7X2PAN5_9SPIO</name>
<keyword evidence="4" id="KW-0456">Lyase</keyword>
<evidence type="ECO:0000256" key="1">
    <source>
        <dbReference type="ARBA" id="ARBA00004418"/>
    </source>
</evidence>
<dbReference type="GO" id="GO:0016829">
    <property type="term" value="F:lyase activity"/>
    <property type="evidence" value="ECO:0007669"/>
    <property type="project" value="UniProtKB-KW"/>
</dbReference>
<dbReference type="Proteomes" id="UP000460549">
    <property type="component" value="Unassembled WGS sequence"/>
</dbReference>
<evidence type="ECO:0000256" key="3">
    <source>
        <dbReference type="ARBA" id="ARBA00022764"/>
    </source>
</evidence>
<dbReference type="InterPro" id="IPR012480">
    <property type="entry name" value="Hepar_II_III_C"/>
</dbReference>
<keyword evidence="2" id="KW-0732">Signal</keyword>
<organism evidence="7 8">
    <name type="scientific">Bullifex porci</name>
    <dbReference type="NCBI Taxonomy" id="2606638"/>
    <lineage>
        <taxon>Bacteria</taxon>
        <taxon>Pseudomonadati</taxon>
        <taxon>Spirochaetota</taxon>
        <taxon>Spirochaetia</taxon>
        <taxon>Spirochaetales</taxon>
        <taxon>Spirochaetaceae</taxon>
        <taxon>Bullifex</taxon>
    </lineage>
</organism>
<dbReference type="Pfam" id="PF07940">
    <property type="entry name" value="Hepar_II_III_C"/>
    <property type="match status" value="1"/>
</dbReference>
<gene>
    <name evidence="7" type="ORF">FYJ80_01320</name>
</gene>
<evidence type="ECO:0000256" key="4">
    <source>
        <dbReference type="ARBA" id="ARBA00023239"/>
    </source>
</evidence>